<dbReference type="PROSITE" id="PS51257">
    <property type="entry name" value="PROKAR_LIPOPROTEIN"/>
    <property type="match status" value="1"/>
</dbReference>
<sequence length="193" mass="22763">MKNWLIAIVVSLFISGCSTLQVQVGYDPKYDFKSNTNFSVVYAKKSDNRDFSRSIVGKVLEEYIVQKGYTRVDKSNADFYFTVHLDVQTKSQVETNYESMSIRPRYYYGYLNDPMVRDVNRSYFPYERDMRVSTTTYEYDEGKLIIEVFDVKKQEIVWQGIAKDEISAEYTQEEMSNYINKVIVKLFKDFPSK</sequence>
<protein>
    <submittedName>
        <fullName evidence="3">DUF4136 domain-containing protein</fullName>
    </submittedName>
</protein>
<dbReference type="InterPro" id="IPR025411">
    <property type="entry name" value="DUF4136"/>
</dbReference>
<keyword evidence="1" id="KW-0732">Signal</keyword>
<evidence type="ECO:0000313" key="3">
    <source>
        <dbReference type="EMBL" id="QOY51861.1"/>
    </source>
</evidence>
<dbReference type="Gene3D" id="3.30.160.670">
    <property type="match status" value="1"/>
</dbReference>
<organism evidence="3 4">
    <name type="scientific">Candidatus Sulfurimonas baltica</name>
    <dbReference type="NCBI Taxonomy" id="2740404"/>
    <lineage>
        <taxon>Bacteria</taxon>
        <taxon>Pseudomonadati</taxon>
        <taxon>Campylobacterota</taxon>
        <taxon>Epsilonproteobacteria</taxon>
        <taxon>Campylobacterales</taxon>
        <taxon>Sulfurimonadaceae</taxon>
        <taxon>Sulfurimonas</taxon>
    </lineage>
</organism>
<dbReference type="Pfam" id="PF13590">
    <property type="entry name" value="DUF4136"/>
    <property type="match status" value="1"/>
</dbReference>
<gene>
    <name evidence="3" type="ORF">HUE88_12295</name>
</gene>
<dbReference type="Proteomes" id="UP000593994">
    <property type="component" value="Chromosome"/>
</dbReference>
<feature type="chain" id="PRO_5032307942" evidence="1">
    <location>
        <begin position="23"/>
        <end position="193"/>
    </location>
</feature>
<feature type="domain" description="DUF4136" evidence="2">
    <location>
        <begin position="22"/>
        <end position="191"/>
    </location>
</feature>
<name>A0A7S7LUV9_9BACT</name>
<evidence type="ECO:0000256" key="1">
    <source>
        <dbReference type="SAM" id="SignalP"/>
    </source>
</evidence>
<dbReference type="RefSeq" id="WP_194369441.1">
    <property type="nucleotide sequence ID" value="NZ_CP054492.1"/>
</dbReference>
<dbReference type="EMBL" id="CP054492">
    <property type="protein sequence ID" value="QOY51861.1"/>
    <property type="molecule type" value="Genomic_DNA"/>
</dbReference>
<feature type="signal peptide" evidence="1">
    <location>
        <begin position="1"/>
        <end position="22"/>
    </location>
</feature>
<proteinExistence type="predicted"/>
<dbReference type="KEGG" id="sbal:HUE88_12295"/>
<dbReference type="AlphaFoldDB" id="A0A7S7LUV9"/>
<evidence type="ECO:0000259" key="2">
    <source>
        <dbReference type="Pfam" id="PF13590"/>
    </source>
</evidence>
<evidence type="ECO:0000313" key="4">
    <source>
        <dbReference type="Proteomes" id="UP000593994"/>
    </source>
</evidence>
<reference evidence="3 4" key="1">
    <citation type="submission" date="2020-05" db="EMBL/GenBank/DDBJ databases">
        <title>Sulfurimonas marisnigri, sp. nov., and Sulfurimonas baltica, sp. nov., manganese oxide reducing chemolithoautotrophs of the class Epsilonproteobacteria isolated from the pelagic redoxclines of the Black and Baltic Seas and emended description of the genus Sulfurimonas.</title>
        <authorList>
            <person name="Henkel J.V."/>
            <person name="Laudan C."/>
            <person name="Werner J."/>
            <person name="Neu T."/>
            <person name="Plewe S."/>
            <person name="Sproer C."/>
            <person name="Bunk B."/>
            <person name="Schulz-Vogt H.N."/>
        </authorList>
    </citation>
    <scope>NUCLEOTIDE SEQUENCE [LARGE SCALE GENOMIC DNA]</scope>
    <source>
        <strain evidence="3 4">GD2</strain>
    </source>
</reference>
<accession>A0A7S7LUV9</accession>
<keyword evidence="4" id="KW-1185">Reference proteome</keyword>